<dbReference type="Pfam" id="PF16819">
    <property type="entry name" value="DUF5074"/>
    <property type="match status" value="1"/>
</dbReference>
<dbReference type="InterPro" id="IPR011048">
    <property type="entry name" value="Haem_d1_sf"/>
</dbReference>
<keyword evidence="2" id="KW-1185">Reference proteome</keyword>
<dbReference type="PROSITE" id="PS51257">
    <property type="entry name" value="PROKAR_LIPOPROTEIN"/>
    <property type="match status" value="1"/>
</dbReference>
<proteinExistence type="predicted"/>
<gene>
    <name evidence="1" type="ORF">GK108_06670</name>
</gene>
<evidence type="ECO:0000313" key="1">
    <source>
        <dbReference type="EMBL" id="NDU94552.1"/>
    </source>
</evidence>
<comment type="caution">
    <text evidence="1">The sequence shown here is derived from an EMBL/GenBank/DDBJ whole genome shotgun (WGS) entry which is preliminary data.</text>
</comment>
<evidence type="ECO:0000313" key="2">
    <source>
        <dbReference type="Proteomes" id="UP000474175"/>
    </source>
</evidence>
<reference evidence="1 2" key="1">
    <citation type="submission" date="2020-02" db="EMBL/GenBank/DDBJ databases">
        <title>Draft genome sequence of two Spirosoma agri KCTC 52727 and Spirosoma terrae KCTC 52035.</title>
        <authorList>
            <person name="Rojas J."/>
            <person name="Ambika Manirajan B."/>
            <person name="Suarez C."/>
            <person name="Ratering S."/>
            <person name="Schnell S."/>
        </authorList>
    </citation>
    <scope>NUCLEOTIDE SEQUENCE [LARGE SCALE GENOMIC DNA]</scope>
    <source>
        <strain evidence="1 2">KCTC 52035</strain>
    </source>
</reference>
<dbReference type="InterPro" id="IPR031815">
    <property type="entry name" value="DUF5074"/>
</dbReference>
<sequence length="368" mass="39582">MTISNRLLSGICIGLVSFITGACRVEDAPPMPYGAGAYVVNAGLPGGNNGSISFWSRDSSRVSTDIFNAANGRSLAGTVRDYTEIDGKGVILVDNNAIGQDRVEIVEAGTFKSIATFQAPDVENPRQVIYAGPNKVYISCWDTTNVGGVTYPKAGYILVLSLGSRTVLKKIPVAKAPEQLVLIDREVFVGSIGGERVLTVINADTDEVVQPGLDAGVNSNPIGLDFNGKLWAYTSSTNEMVRISPTNKLVETRIKVGDGTKRPTAITLSADKKLIYFVNAYTDRQAGETYRFSINDTEILATVPFIRRYFAGLGSDLGVPGTDKGRALLYAATPSVTNQPGYVLRYQPNGALVDSIRADIAPMRFYFK</sequence>
<dbReference type="EMBL" id="JAAFZH010000002">
    <property type="protein sequence ID" value="NDU94552.1"/>
    <property type="molecule type" value="Genomic_DNA"/>
</dbReference>
<name>A0A6L9L595_9BACT</name>
<protein>
    <submittedName>
        <fullName evidence="1">SMP-30/gluconolactonase/LRE family protein</fullName>
    </submittedName>
</protein>
<dbReference type="Gene3D" id="2.130.10.10">
    <property type="entry name" value="YVTN repeat-like/Quinoprotein amine dehydrogenase"/>
    <property type="match status" value="1"/>
</dbReference>
<dbReference type="RefSeq" id="WP_163944729.1">
    <property type="nucleotide sequence ID" value="NZ_JAAFZH010000002.1"/>
</dbReference>
<dbReference type="AlphaFoldDB" id="A0A6L9L595"/>
<dbReference type="Proteomes" id="UP000474175">
    <property type="component" value="Unassembled WGS sequence"/>
</dbReference>
<accession>A0A6L9L595</accession>
<dbReference type="InterPro" id="IPR015943">
    <property type="entry name" value="WD40/YVTN_repeat-like_dom_sf"/>
</dbReference>
<dbReference type="SUPFAM" id="SSF51004">
    <property type="entry name" value="C-terminal (heme d1) domain of cytochrome cd1-nitrite reductase"/>
    <property type="match status" value="1"/>
</dbReference>
<organism evidence="1 2">
    <name type="scientific">Spirosoma terrae</name>
    <dbReference type="NCBI Taxonomy" id="1968276"/>
    <lineage>
        <taxon>Bacteria</taxon>
        <taxon>Pseudomonadati</taxon>
        <taxon>Bacteroidota</taxon>
        <taxon>Cytophagia</taxon>
        <taxon>Cytophagales</taxon>
        <taxon>Cytophagaceae</taxon>
        <taxon>Spirosoma</taxon>
    </lineage>
</organism>